<proteinExistence type="predicted"/>
<keyword evidence="2" id="KW-1185">Reference proteome</keyword>
<comment type="caution">
    <text evidence="1">The sequence shown here is derived from an EMBL/GenBank/DDBJ whole genome shotgun (WGS) entry which is preliminary data.</text>
</comment>
<sequence length="132" mass="15200">MLSLGRTGFVKIRNICFSNNPITRGVKSGLLAGHDIVRPLPIHSLYGLRREIQQLLCEWMKEIYNIYSVIRHESRRSSEKLYFSNCSLLPKLPLKFLTSSLEVGMVVLEIILLTYDDVEKDAEIIIYTDEVI</sequence>
<reference evidence="1" key="1">
    <citation type="journal article" date="2023" name="Insect Mol. Biol.">
        <title>Genome sequencing provides insights into the evolution of gene families encoding plant cell wall-degrading enzymes in longhorned beetles.</title>
        <authorList>
            <person name="Shin N.R."/>
            <person name="Okamura Y."/>
            <person name="Kirsch R."/>
            <person name="Pauchet Y."/>
        </authorList>
    </citation>
    <scope>NUCLEOTIDE SEQUENCE</scope>
    <source>
        <strain evidence="1">MMC_N1</strain>
    </source>
</reference>
<organism evidence="1 2">
    <name type="scientific">Molorchus minor</name>
    <dbReference type="NCBI Taxonomy" id="1323400"/>
    <lineage>
        <taxon>Eukaryota</taxon>
        <taxon>Metazoa</taxon>
        <taxon>Ecdysozoa</taxon>
        <taxon>Arthropoda</taxon>
        <taxon>Hexapoda</taxon>
        <taxon>Insecta</taxon>
        <taxon>Pterygota</taxon>
        <taxon>Neoptera</taxon>
        <taxon>Endopterygota</taxon>
        <taxon>Coleoptera</taxon>
        <taxon>Polyphaga</taxon>
        <taxon>Cucujiformia</taxon>
        <taxon>Chrysomeloidea</taxon>
        <taxon>Cerambycidae</taxon>
        <taxon>Lamiinae</taxon>
        <taxon>Monochamini</taxon>
        <taxon>Molorchus</taxon>
    </lineage>
</organism>
<accession>A0ABQ9JUZ0</accession>
<evidence type="ECO:0000313" key="2">
    <source>
        <dbReference type="Proteomes" id="UP001162164"/>
    </source>
</evidence>
<evidence type="ECO:0000313" key="1">
    <source>
        <dbReference type="EMBL" id="KAJ8981717.1"/>
    </source>
</evidence>
<name>A0ABQ9JUZ0_9CUCU</name>
<dbReference type="EMBL" id="JAPWTJ010000169">
    <property type="protein sequence ID" value="KAJ8981717.1"/>
    <property type="molecule type" value="Genomic_DNA"/>
</dbReference>
<protein>
    <submittedName>
        <fullName evidence="1">Uncharacterized protein</fullName>
    </submittedName>
</protein>
<gene>
    <name evidence="1" type="ORF">NQ317_003782</name>
</gene>
<dbReference type="Proteomes" id="UP001162164">
    <property type="component" value="Unassembled WGS sequence"/>
</dbReference>